<name>A0ABQ6IHM8_9MICO</name>
<accession>A0ABQ6IHM8</accession>
<dbReference type="EMBL" id="BSUN01000001">
    <property type="protein sequence ID" value="GMA36906.1"/>
    <property type="molecule type" value="Genomic_DNA"/>
</dbReference>
<evidence type="ECO:0000313" key="2">
    <source>
        <dbReference type="Proteomes" id="UP001157125"/>
    </source>
</evidence>
<gene>
    <name evidence="1" type="ORF">GCM10025876_31100</name>
</gene>
<reference evidence="2" key="1">
    <citation type="journal article" date="2019" name="Int. J. Syst. Evol. Microbiol.">
        <title>The Global Catalogue of Microorganisms (GCM) 10K type strain sequencing project: providing services to taxonomists for standard genome sequencing and annotation.</title>
        <authorList>
            <consortium name="The Broad Institute Genomics Platform"/>
            <consortium name="The Broad Institute Genome Sequencing Center for Infectious Disease"/>
            <person name="Wu L."/>
            <person name="Ma J."/>
        </authorList>
    </citation>
    <scope>NUCLEOTIDE SEQUENCE [LARGE SCALE GENOMIC DNA]</scope>
    <source>
        <strain evidence="2">NBRC 112299</strain>
    </source>
</reference>
<organism evidence="1 2">
    <name type="scientific">Demequina litorisediminis</name>
    <dbReference type="NCBI Taxonomy" id="1849022"/>
    <lineage>
        <taxon>Bacteria</taxon>
        <taxon>Bacillati</taxon>
        <taxon>Actinomycetota</taxon>
        <taxon>Actinomycetes</taxon>
        <taxon>Micrococcales</taxon>
        <taxon>Demequinaceae</taxon>
        <taxon>Demequina</taxon>
    </lineage>
</organism>
<proteinExistence type="predicted"/>
<comment type="caution">
    <text evidence="1">The sequence shown here is derived from an EMBL/GenBank/DDBJ whole genome shotgun (WGS) entry which is preliminary data.</text>
</comment>
<protein>
    <submittedName>
        <fullName evidence="1">Uncharacterized protein</fullName>
    </submittedName>
</protein>
<sequence length="174" mass="18709">MLDVLRAHGLERRTLAEEIAARGLEPRCEPGRSVLDGCGMTLAGVAFRKATSDGIALVGLHMNRTQVRSTSADFMVDPRWVRPSGAGRRAPPSTGSSWARIAWRTRLILRRRLRFPDGVARGDIAAFVNTGGYLMHILESASHQLPLAATVVREGGDWVRDGIDGAVGAAPASD</sequence>
<dbReference type="InterPro" id="IPR009006">
    <property type="entry name" value="Ala_racemase/Decarboxylase_C"/>
</dbReference>
<evidence type="ECO:0000313" key="1">
    <source>
        <dbReference type="EMBL" id="GMA36906.1"/>
    </source>
</evidence>
<dbReference type="SUPFAM" id="SSF50621">
    <property type="entry name" value="Alanine racemase C-terminal domain-like"/>
    <property type="match status" value="1"/>
</dbReference>
<keyword evidence="2" id="KW-1185">Reference proteome</keyword>
<dbReference type="Proteomes" id="UP001157125">
    <property type="component" value="Unassembled WGS sequence"/>
</dbReference>